<dbReference type="InterPro" id="IPR050281">
    <property type="entry name" value="Flavin_monoamine_oxidase"/>
</dbReference>
<evidence type="ECO:0000256" key="6">
    <source>
        <dbReference type="ARBA" id="ARBA00047321"/>
    </source>
</evidence>
<keyword evidence="5" id="KW-0073">Auxin biosynthesis</keyword>
<evidence type="ECO:0000256" key="1">
    <source>
        <dbReference type="ARBA" id="ARBA00004814"/>
    </source>
</evidence>
<dbReference type="PRINTS" id="PR00411">
    <property type="entry name" value="PNDRDTASEI"/>
</dbReference>
<evidence type="ECO:0000256" key="5">
    <source>
        <dbReference type="ARBA" id="ARBA00023070"/>
    </source>
</evidence>
<dbReference type="Pfam" id="PF01593">
    <property type="entry name" value="Amino_oxidase"/>
    <property type="match status" value="1"/>
</dbReference>
<comment type="similarity">
    <text evidence="2">Belongs to the tryptophan 2-monooxygenase family.</text>
</comment>
<dbReference type="InterPro" id="IPR036188">
    <property type="entry name" value="FAD/NAD-bd_sf"/>
</dbReference>
<dbReference type="Pfam" id="PF13450">
    <property type="entry name" value="NAD_binding_8"/>
    <property type="match status" value="1"/>
</dbReference>
<evidence type="ECO:0000256" key="3">
    <source>
        <dbReference type="ARBA" id="ARBA00012535"/>
    </source>
</evidence>
<evidence type="ECO:0000259" key="7">
    <source>
        <dbReference type="Pfam" id="PF01593"/>
    </source>
</evidence>
<reference evidence="8 9" key="1">
    <citation type="submission" date="2021-09" db="EMBL/GenBank/DDBJ databases">
        <title>The complete genome sequence of a new microorganism.</title>
        <authorList>
            <person name="Zi Z."/>
        </authorList>
    </citation>
    <scope>NUCLEOTIDE SEQUENCE [LARGE SCALE GENOMIC DNA]</scope>
    <source>
        <strain evidence="8 9">WGZ8</strain>
    </source>
</reference>
<dbReference type="EMBL" id="JAIRBM010000004">
    <property type="protein sequence ID" value="MBZ6076045.1"/>
    <property type="molecule type" value="Genomic_DNA"/>
</dbReference>
<comment type="pathway">
    <text evidence="1">Plant hormone metabolism; auxin biosynthesis.</text>
</comment>
<evidence type="ECO:0000256" key="4">
    <source>
        <dbReference type="ARBA" id="ARBA00017871"/>
    </source>
</evidence>
<dbReference type="SUPFAM" id="SSF54373">
    <property type="entry name" value="FAD-linked reductases, C-terminal domain"/>
    <property type="match status" value="1"/>
</dbReference>
<dbReference type="Gene3D" id="3.50.50.60">
    <property type="entry name" value="FAD/NAD(P)-binding domain"/>
    <property type="match status" value="1"/>
</dbReference>
<dbReference type="PANTHER" id="PTHR10742:SF410">
    <property type="entry name" value="LYSINE-SPECIFIC HISTONE DEMETHYLASE 2"/>
    <property type="match status" value="1"/>
</dbReference>
<dbReference type="EC" id="1.13.12.3" evidence="3"/>
<evidence type="ECO:0000256" key="2">
    <source>
        <dbReference type="ARBA" id="ARBA00005833"/>
    </source>
</evidence>
<evidence type="ECO:0000313" key="9">
    <source>
        <dbReference type="Proteomes" id="UP000704176"/>
    </source>
</evidence>
<comment type="catalytic activity">
    <reaction evidence="6">
        <text>L-tryptophan + O2 = indole-3-acetamide + CO2 + H2O</text>
        <dbReference type="Rhea" id="RHEA:16165"/>
        <dbReference type="ChEBI" id="CHEBI:15377"/>
        <dbReference type="ChEBI" id="CHEBI:15379"/>
        <dbReference type="ChEBI" id="CHEBI:16031"/>
        <dbReference type="ChEBI" id="CHEBI:16526"/>
        <dbReference type="ChEBI" id="CHEBI:57912"/>
        <dbReference type="EC" id="1.13.12.3"/>
    </reaction>
</comment>
<evidence type="ECO:0000313" key="8">
    <source>
        <dbReference type="EMBL" id="MBZ6076045.1"/>
    </source>
</evidence>
<dbReference type="InterPro" id="IPR002937">
    <property type="entry name" value="Amino_oxidase"/>
</dbReference>
<comment type="caution">
    <text evidence="8">The sequence shown here is derived from an EMBL/GenBank/DDBJ whole genome shotgun (WGS) entry which is preliminary data.</text>
</comment>
<proteinExistence type="inferred from homology"/>
<dbReference type="RefSeq" id="WP_224312360.1">
    <property type="nucleotide sequence ID" value="NZ_JAIRBM010000004.1"/>
</dbReference>
<dbReference type="PANTHER" id="PTHR10742">
    <property type="entry name" value="FLAVIN MONOAMINE OXIDASE"/>
    <property type="match status" value="1"/>
</dbReference>
<gene>
    <name evidence="8" type="ORF">K9B37_07050</name>
</gene>
<organism evidence="8 9">
    <name type="scientific">Microvirga puerhi</name>
    <dbReference type="NCBI Taxonomy" id="2876078"/>
    <lineage>
        <taxon>Bacteria</taxon>
        <taxon>Pseudomonadati</taxon>
        <taxon>Pseudomonadota</taxon>
        <taxon>Alphaproteobacteria</taxon>
        <taxon>Hyphomicrobiales</taxon>
        <taxon>Methylobacteriaceae</taxon>
        <taxon>Microvirga</taxon>
    </lineage>
</organism>
<keyword evidence="9" id="KW-1185">Reference proteome</keyword>
<dbReference type="SUPFAM" id="SSF51905">
    <property type="entry name" value="FAD/NAD(P)-binding domain"/>
    <property type="match status" value="1"/>
</dbReference>
<sequence>MRLTRRGVLAGAVSFPFVRRALAAGTDVLVIGAGAAGLTAAKLLREAGATVTVLEARARIGGRAFTDQSLGAYFDAGAHYIHWAERNPWRQIAQNLNVPLNEEGNGGFRVYRDGVPVPETERRRRRAAYRDLENLIEATGSLDGSFADAVQGKAPELSAAAGGITLFALGEEPERVSVQDYDQLWSGDDFIPLGGYGTLVARYGANVPVSLNTPVTHLRWGEGRVEAETPNGIVTARTAIVTVPIGVLQAESLRFTPALPNETLKALNGLHMGALTKIALRVDRSRFGTVEATDLSDIDSRGEATSFEFWPDGQELVLAYLGGDHAREVCRAGERAAIDFATERLATMVGGRIHEAVKSGRLAGWWSDPYSHGSYSIVSPGHLAARQALRVPLGDRVWLAGEASAGGGAMTVGGASLEGQRAASEVLLRLQRS</sequence>
<protein>
    <recommendedName>
        <fullName evidence="4">Tryptophan 2-monooxygenase</fullName>
        <ecNumber evidence="3">1.13.12.3</ecNumber>
    </recommendedName>
</protein>
<dbReference type="Proteomes" id="UP000704176">
    <property type="component" value="Unassembled WGS sequence"/>
</dbReference>
<feature type="domain" description="Amine oxidase" evidence="7">
    <location>
        <begin position="132"/>
        <end position="427"/>
    </location>
</feature>
<accession>A0ABS7VLM9</accession>
<name>A0ABS7VLM9_9HYPH</name>